<dbReference type="EMBL" id="LR134477">
    <property type="protein sequence ID" value="VEI14397.1"/>
    <property type="molecule type" value="Genomic_DNA"/>
</dbReference>
<name>A0A3S4V0J6_ACTVI</name>
<protein>
    <submittedName>
        <fullName evidence="1">Uncharacterized protein</fullName>
    </submittedName>
</protein>
<proteinExistence type="predicted"/>
<dbReference type="AlphaFoldDB" id="A0A3S4V0J6"/>
<dbReference type="KEGG" id="avc:NCTC10951_00253"/>
<accession>A0A3S4V0J6</accession>
<sequence length="86" mass="9274">MALTRGRCTARRAAPITRRALTAGLPRQVTILVAPEPRGVDDDPPLKQPRVEIGELPVTDEDHDDVGLLNGLPASGQPYVGALRQR</sequence>
<evidence type="ECO:0000313" key="2">
    <source>
        <dbReference type="Proteomes" id="UP000268658"/>
    </source>
</evidence>
<gene>
    <name evidence="1" type="ORF">NCTC10951_00253</name>
</gene>
<reference evidence="1 2" key="1">
    <citation type="submission" date="2018-12" db="EMBL/GenBank/DDBJ databases">
        <authorList>
            <consortium name="Pathogen Informatics"/>
        </authorList>
    </citation>
    <scope>NUCLEOTIDE SEQUENCE [LARGE SCALE GENOMIC DNA]</scope>
    <source>
        <strain evidence="1 2">NCTC10951</strain>
    </source>
</reference>
<organism evidence="1 2">
    <name type="scientific">Actinomyces viscosus</name>
    <dbReference type="NCBI Taxonomy" id="1656"/>
    <lineage>
        <taxon>Bacteria</taxon>
        <taxon>Bacillati</taxon>
        <taxon>Actinomycetota</taxon>
        <taxon>Actinomycetes</taxon>
        <taxon>Actinomycetales</taxon>
        <taxon>Actinomycetaceae</taxon>
        <taxon>Actinomyces</taxon>
    </lineage>
</organism>
<evidence type="ECO:0000313" key="1">
    <source>
        <dbReference type="EMBL" id="VEI14397.1"/>
    </source>
</evidence>
<dbReference type="Proteomes" id="UP000268658">
    <property type="component" value="Chromosome"/>
</dbReference>